<reference evidence="2" key="2">
    <citation type="journal article" date="2015" name="Fish Shellfish Immunol.">
        <title>Early steps in the European eel (Anguilla anguilla)-Vibrio vulnificus interaction in the gills: Role of the RtxA13 toxin.</title>
        <authorList>
            <person name="Callol A."/>
            <person name="Pajuelo D."/>
            <person name="Ebbesson L."/>
            <person name="Teles M."/>
            <person name="MacKenzie S."/>
            <person name="Amaro C."/>
        </authorList>
    </citation>
    <scope>NUCLEOTIDE SEQUENCE</scope>
</reference>
<dbReference type="EMBL" id="GBXM01049294">
    <property type="protein sequence ID" value="JAH59283.1"/>
    <property type="molecule type" value="Transcribed_RNA"/>
</dbReference>
<organism evidence="2">
    <name type="scientific">Anguilla anguilla</name>
    <name type="common">European freshwater eel</name>
    <name type="synonym">Muraena anguilla</name>
    <dbReference type="NCBI Taxonomy" id="7936"/>
    <lineage>
        <taxon>Eukaryota</taxon>
        <taxon>Metazoa</taxon>
        <taxon>Chordata</taxon>
        <taxon>Craniata</taxon>
        <taxon>Vertebrata</taxon>
        <taxon>Euteleostomi</taxon>
        <taxon>Actinopterygii</taxon>
        <taxon>Neopterygii</taxon>
        <taxon>Teleostei</taxon>
        <taxon>Anguilliformes</taxon>
        <taxon>Anguillidae</taxon>
        <taxon>Anguilla</taxon>
    </lineage>
</organism>
<reference evidence="2" key="1">
    <citation type="submission" date="2014-11" db="EMBL/GenBank/DDBJ databases">
        <authorList>
            <person name="Amaro Gonzalez C."/>
        </authorList>
    </citation>
    <scope>NUCLEOTIDE SEQUENCE</scope>
</reference>
<evidence type="ECO:0000256" key="1">
    <source>
        <dbReference type="SAM" id="MobiDB-lite"/>
    </source>
</evidence>
<feature type="compositionally biased region" description="Gly residues" evidence="1">
    <location>
        <begin position="76"/>
        <end position="90"/>
    </location>
</feature>
<proteinExistence type="predicted"/>
<evidence type="ECO:0000313" key="2">
    <source>
        <dbReference type="EMBL" id="JAH59283.1"/>
    </source>
</evidence>
<accession>A0A0E9U2W6</accession>
<dbReference type="AlphaFoldDB" id="A0A0E9U2W6"/>
<feature type="region of interest" description="Disordered" evidence="1">
    <location>
        <begin position="39"/>
        <end position="90"/>
    </location>
</feature>
<protein>
    <submittedName>
        <fullName evidence="2">Uncharacterized protein</fullName>
    </submittedName>
</protein>
<sequence length="90" mass="9019">MLSLMEPERSTGSCPPSPPCYAGTCAGSDAVAARPIGSLHPAAGRISPADSHRCSSPHLRPPPGRSCDLASAPGKNSGGRGGRGGSGRRR</sequence>
<name>A0A0E9U2W6_ANGAN</name>